<dbReference type="Pfam" id="PF00501">
    <property type="entry name" value="AMP-binding"/>
    <property type="match status" value="1"/>
</dbReference>
<dbReference type="GO" id="GO:0016405">
    <property type="term" value="F:CoA-ligase activity"/>
    <property type="evidence" value="ECO:0007669"/>
    <property type="project" value="TreeGrafter"/>
</dbReference>
<dbReference type="InterPro" id="IPR000873">
    <property type="entry name" value="AMP-dep_synth/lig_dom"/>
</dbReference>
<evidence type="ECO:0000313" key="4">
    <source>
        <dbReference type="Proteomes" id="UP000640052"/>
    </source>
</evidence>
<organism evidence="3 4">
    <name type="scientific">Acrocarpospora phusangensis</name>
    <dbReference type="NCBI Taxonomy" id="1070424"/>
    <lineage>
        <taxon>Bacteria</taxon>
        <taxon>Bacillati</taxon>
        <taxon>Actinomycetota</taxon>
        <taxon>Actinomycetes</taxon>
        <taxon>Streptosporangiales</taxon>
        <taxon>Streptosporangiaceae</taxon>
        <taxon>Acrocarpospora</taxon>
    </lineage>
</organism>
<dbReference type="PANTHER" id="PTHR24096:SF323">
    <property type="entry name" value="BLR3536 PROTEIN"/>
    <property type="match status" value="1"/>
</dbReference>
<protein>
    <submittedName>
        <fullName evidence="3">Acyl-CoA synthetase</fullName>
    </submittedName>
</protein>
<dbReference type="Gene3D" id="3.30.300.30">
    <property type="match status" value="1"/>
</dbReference>
<dbReference type="PROSITE" id="PS00455">
    <property type="entry name" value="AMP_BINDING"/>
    <property type="match status" value="1"/>
</dbReference>
<dbReference type="InterPro" id="IPR045851">
    <property type="entry name" value="AMP-bd_C_sf"/>
</dbReference>
<sequence>MHPGAIAAATPDRAAVIMAGSGRVVTYRELDEESNRLAHLLRAAGLRPGDHIAFMLENHPLFLAVAWAAHRSGLYYTAISSRLQAGELAYILENCEARAFIASKALEEVAEVAVTAAGGVEIRLMLDGVAPGFASYEEAVARHPATAVPDECQGADMLYSSGTTGRPKGVKPPLSMATLDTPGPLMQLVQFLFAPSADSVYLSPAPLYHAAPLRYCLTFLRFGATVVVMERFDPEAALAAIERYGVTHSQWVPTMFIKLLKLPAETRARHDLSSLRCAIHAAAPCPVPVKERMMDWWGPIVHEYYAGTEGNGFLYAGPEDWLKHRGTVGRPLLGVLHVCDEDGAELGPGEHGTVYFSDGPAFEYHGDPEKTRSSRDPLGRGWTTLGDIGYVDEEGFLYLTDRRSYMIISGGVNVYPQEAENLLAVHPKVADVAVFGVPDEEMGEQVKAVVQAADPAEAGPALEAELIAYCRAGLAHYKCPKSVDFRAELPRHPTGKLYKRLLRDEYWPSEQRG</sequence>
<dbReference type="SUPFAM" id="SSF56801">
    <property type="entry name" value="Acetyl-CoA synthetase-like"/>
    <property type="match status" value="1"/>
</dbReference>
<gene>
    <name evidence="3" type="ORF">Aph01nite_20840</name>
</gene>
<dbReference type="EMBL" id="BOOA01000013">
    <property type="protein sequence ID" value="GIH23774.1"/>
    <property type="molecule type" value="Genomic_DNA"/>
</dbReference>
<evidence type="ECO:0000313" key="3">
    <source>
        <dbReference type="EMBL" id="GIH23774.1"/>
    </source>
</evidence>
<dbReference type="PANTHER" id="PTHR24096">
    <property type="entry name" value="LONG-CHAIN-FATTY-ACID--COA LIGASE"/>
    <property type="match status" value="1"/>
</dbReference>
<feature type="domain" description="AMP-dependent synthetase/ligase" evidence="1">
    <location>
        <begin position="7"/>
        <end position="357"/>
    </location>
</feature>
<dbReference type="RefSeq" id="WP_204040561.1">
    <property type="nucleotide sequence ID" value="NZ_BOOA01000013.1"/>
</dbReference>
<dbReference type="InterPro" id="IPR042099">
    <property type="entry name" value="ANL_N_sf"/>
</dbReference>
<dbReference type="Gene3D" id="3.40.50.12780">
    <property type="entry name" value="N-terminal domain of ligase-like"/>
    <property type="match status" value="1"/>
</dbReference>
<feature type="domain" description="AMP-binding enzyme C-terminal" evidence="2">
    <location>
        <begin position="418"/>
        <end position="496"/>
    </location>
</feature>
<dbReference type="InterPro" id="IPR020845">
    <property type="entry name" value="AMP-binding_CS"/>
</dbReference>
<dbReference type="Pfam" id="PF13193">
    <property type="entry name" value="AMP-binding_C"/>
    <property type="match status" value="1"/>
</dbReference>
<dbReference type="InterPro" id="IPR025110">
    <property type="entry name" value="AMP-bd_C"/>
</dbReference>
<evidence type="ECO:0000259" key="1">
    <source>
        <dbReference type="Pfam" id="PF00501"/>
    </source>
</evidence>
<comment type="caution">
    <text evidence="3">The sequence shown here is derived from an EMBL/GenBank/DDBJ whole genome shotgun (WGS) entry which is preliminary data.</text>
</comment>
<reference evidence="3" key="1">
    <citation type="submission" date="2021-01" db="EMBL/GenBank/DDBJ databases">
        <title>Whole genome shotgun sequence of Acrocarpospora phusangensis NBRC 108782.</title>
        <authorList>
            <person name="Komaki H."/>
            <person name="Tamura T."/>
        </authorList>
    </citation>
    <scope>NUCLEOTIDE SEQUENCE</scope>
    <source>
        <strain evidence="3">NBRC 108782</strain>
    </source>
</reference>
<dbReference type="AlphaFoldDB" id="A0A919Q7C2"/>
<proteinExistence type="predicted"/>
<evidence type="ECO:0000259" key="2">
    <source>
        <dbReference type="Pfam" id="PF13193"/>
    </source>
</evidence>
<dbReference type="Proteomes" id="UP000640052">
    <property type="component" value="Unassembled WGS sequence"/>
</dbReference>
<name>A0A919Q7C2_9ACTN</name>
<keyword evidence="4" id="KW-1185">Reference proteome</keyword>
<accession>A0A919Q7C2</accession>